<gene>
    <name evidence="1" type="ORF">FM042_04980</name>
</gene>
<dbReference type="OrthoDB" id="1450439at2"/>
<accession>A0A552X588</accession>
<keyword evidence="2" id="KW-1185">Reference proteome</keyword>
<organism evidence="1 2">
    <name type="scientific">Aliidiomarina halalkaliphila</name>
    <dbReference type="NCBI Taxonomy" id="2593535"/>
    <lineage>
        <taxon>Bacteria</taxon>
        <taxon>Pseudomonadati</taxon>
        <taxon>Pseudomonadota</taxon>
        <taxon>Gammaproteobacteria</taxon>
        <taxon>Alteromonadales</taxon>
        <taxon>Idiomarinaceae</taxon>
        <taxon>Aliidiomarina</taxon>
    </lineage>
</organism>
<name>A0A552X588_9GAMM</name>
<protein>
    <submittedName>
        <fullName evidence="1">Glycosyltransferase family 4 protein</fullName>
    </submittedName>
</protein>
<sequence>MADSILFLLAPGHDERDRRVNRTVEVFSGKFNRVVLIYELRFSSGIDVDLPKNVTVLYVDNTTPKLKVVPQLAPFIKVISSYGLPVNNIYIHDSGLFGLFLAKKLKSRFPQGSKIILDYHDFVPWEVHYQLEKLITNNLFNKIIGYFLLKVLSLYFRLGKTPIFDGAVGISSAQVKNILGWLGCPNAENWISIPNTRDKIALEGGRGRLSVGTADFLWVGNIVEGRDLPHTLSYLDELSQVYSFKLYVFGKIISPYVYRLLLDRPYFMYMGEFKSDVEMLGFCQNNKVLGVFFGWDDKYSVGINEIASPNKVYSYMNLGIPVLIHNKVNPSVFSKNQKIGKGFDDFVSFKDSYRLMSDDYSGYKEAAIKSRDECVWESDLGPALSQFVDKIYFGVRNV</sequence>
<proteinExistence type="predicted"/>
<keyword evidence="1" id="KW-0808">Transferase</keyword>
<dbReference type="RefSeq" id="WP_143234915.1">
    <property type="nucleotide sequence ID" value="NZ_VJWL01000001.1"/>
</dbReference>
<comment type="caution">
    <text evidence="1">The sequence shown here is derived from an EMBL/GenBank/DDBJ whole genome shotgun (WGS) entry which is preliminary data.</text>
</comment>
<reference evidence="1 2" key="1">
    <citation type="submission" date="2019-07" db="EMBL/GenBank/DDBJ databases">
        <authorList>
            <person name="Yang M."/>
            <person name="Zhao D."/>
            <person name="Xiang H."/>
        </authorList>
    </citation>
    <scope>NUCLEOTIDE SEQUENCE [LARGE SCALE GENOMIC DNA]</scope>
    <source>
        <strain evidence="1 2">IM1326</strain>
    </source>
</reference>
<evidence type="ECO:0000313" key="2">
    <source>
        <dbReference type="Proteomes" id="UP000320359"/>
    </source>
</evidence>
<dbReference type="GO" id="GO:0016740">
    <property type="term" value="F:transferase activity"/>
    <property type="evidence" value="ECO:0007669"/>
    <property type="project" value="UniProtKB-KW"/>
</dbReference>
<evidence type="ECO:0000313" key="1">
    <source>
        <dbReference type="EMBL" id="TRW50191.1"/>
    </source>
</evidence>
<dbReference type="AlphaFoldDB" id="A0A552X588"/>
<dbReference type="Gene3D" id="3.40.50.2000">
    <property type="entry name" value="Glycogen Phosphorylase B"/>
    <property type="match status" value="1"/>
</dbReference>
<dbReference type="Proteomes" id="UP000320359">
    <property type="component" value="Unassembled WGS sequence"/>
</dbReference>
<dbReference type="EMBL" id="VJWL01000001">
    <property type="protein sequence ID" value="TRW50191.1"/>
    <property type="molecule type" value="Genomic_DNA"/>
</dbReference>